<dbReference type="GO" id="GO:0006520">
    <property type="term" value="P:amino acid metabolic process"/>
    <property type="evidence" value="ECO:0007669"/>
    <property type="project" value="TreeGrafter"/>
</dbReference>
<accession>A0A135V2A1</accession>
<dbReference type="InterPro" id="IPR050478">
    <property type="entry name" value="Ethylene_sulfur-biosynth"/>
</dbReference>
<dbReference type="SUPFAM" id="SSF53383">
    <property type="entry name" value="PLP-dependent transferases"/>
    <property type="match status" value="1"/>
</dbReference>
<evidence type="ECO:0000259" key="2">
    <source>
        <dbReference type="Pfam" id="PF00155"/>
    </source>
</evidence>
<dbReference type="AlphaFoldDB" id="A0A135V2A1"/>
<gene>
    <name evidence="3" type="ORF">CSAL01_04785</name>
</gene>
<evidence type="ECO:0000313" key="4">
    <source>
        <dbReference type="Proteomes" id="UP000070121"/>
    </source>
</evidence>
<comment type="caution">
    <text evidence="3">The sequence shown here is derived from an EMBL/GenBank/DDBJ whole genome shotgun (WGS) entry which is preliminary data.</text>
</comment>
<dbReference type="InterPro" id="IPR015424">
    <property type="entry name" value="PyrdxlP-dep_Trfase"/>
</dbReference>
<protein>
    <recommendedName>
        <fullName evidence="2">Aminotransferase class I/classII large domain-containing protein</fullName>
    </recommendedName>
</protein>
<dbReference type="GO" id="GO:0008483">
    <property type="term" value="F:transaminase activity"/>
    <property type="evidence" value="ECO:0007669"/>
    <property type="project" value="TreeGrafter"/>
</dbReference>
<dbReference type="Proteomes" id="UP000070121">
    <property type="component" value="Unassembled WGS sequence"/>
</dbReference>
<reference evidence="3 4" key="1">
    <citation type="submission" date="2014-02" db="EMBL/GenBank/DDBJ databases">
        <title>The genome sequence of Colletotrichum salicis CBS 607.94.</title>
        <authorList>
            <person name="Baroncelli R."/>
            <person name="Thon M.R."/>
        </authorList>
    </citation>
    <scope>NUCLEOTIDE SEQUENCE [LARGE SCALE GENOMIC DNA]</scope>
    <source>
        <strain evidence="3 4">CBS 607.94</strain>
    </source>
</reference>
<keyword evidence="4" id="KW-1185">Reference proteome</keyword>
<dbReference type="PANTHER" id="PTHR43795">
    <property type="entry name" value="BIFUNCTIONAL ASPARTATE AMINOTRANSFERASE AND GLUTAMATE/ASPARTATE-PREPHENATE AMINOTRANSFERASE-RELATED"/>
    <property type="match status" value="1"/>
</dbReference>
<dbReference type="PRINTS" id="PR00753">
    <property type="entry name" value="ACCSYNTHASE"/>
</dbReference>
<dbReference type="EMBL" id="JFFI01000587">
    <property type="protein sequence ID" value="KXH66815.1"/>
    <property type="molecule type" value="Genomic_DNA"/>
</dbReference>
<dbReference type="Gene3D" id="3.40.640.10">
    <property type="entry name" value="Type I PLP-dependent aspartate aminotransferase-like (Major domain)"/>
    <property type="match status" value="1"/>
</dbReference>
<dbReference type="OrthoDB" id="7042322at2759"/>
<keyword evidence="1" id="KW-0663">Pyridoxal phosphate</keyword>
<evidence type="ECO:0000256" key="1">
    <source>
        <dbReference type="ARBA" id="ARBA00022898"/>
    </source>
</evidence>
<name>A0A135V2A1_9PEZI</name>
<dbReference type="PANTHER" id="PTHR43795:SF63">
    <property type="entry name" value="PUTATIVE (AFU_ORTHOLOGUE AFUA_4G00630)-RELATED"/>
    <property type="match status" value="1"/>
</dbReference>
<dbReference type="GO" id="GO:0030170">
    <property type="term" value="F:pyridoxal phosphate binding"/>
    <property type="evidence" value="ECO:0007669"/>
    <property type="project" value="InterPro"/>
</dbReference>
<dbReference type="STRING" id="1209931.A0A135V2A1"/>
<dbReference type="InterPro" id="IPR004839">
    <property type="entry name" value="Aminotransferase_I/II_large"/>
</dbReference>
<organism evidence="3 4">
    <name type="scientific">Colletotrichum salicis</name>
    <dbReference type="NCBI Taxonomy" id="1209931"/>
    <lineage>
        <taxon>Eukaryota</taxon>
        <taxon>Fungi</taxon>
        <taxon>Dikarya</taxon>
        <taxon>Ascomycota</taxon>
        <taxon>Pezizomycotina</taxon>
        <taxon>Sordariomycetes</taxon>
        <taxon>Hypocreomycetidae</taxon>
        <taxon>Glomerellales</taxon>
        <taxon>Glomerellaceae</taxon>
        <taxon>Colletotrichum</taxon>
        <taxon>Colletotrichum acutatum species complex</taxon>
    </lineage>
</organism>
<proteinExistence type="predicted"/>
<evidence type="ECO:0000313" key="3">
    <source>
        <dbReference type="EMBL" id="KXH66815.1"/>
    </source>
</evidence>
<dbReference type="Pfam" id="PF00155">
    <property type="entry name" value="Aminotran_1_2"/>
    <property type="match status" value="1"/>
</dbReference>
<dbReference type="InterPro" id="IPR015421">
    <property type="entry name" value="PyrdxlP-dep_Trfase_major"/>
</dbReference>
<feature type="domain" description="Aminotransferase class I/classII large" evidence="2">
    <location>
        <begin position="56"/>
        <end position="213"/>
    </location>
</feature>
<sequence length="272" mass="30053">MSLSIRAESAEKAGDDLHIWKAAGVSENTLMARELSEHMQKHFKLPVLSFTYGDGMTGSKRIKVALAAFLNRHLRPSKPPKPAHFTITNGCSSAVEHLAWAVANPGDAFLLGRPYCNTFVPDLVLRTGCKVIPVDFGTTDPLAPEAISHYQRALKTAAAAGQRVAGLVISNPHNPIGRCDSRTSLLSLMSFCTENDMHFISDEIYALSVWGKQGGPGIRPSAFRIMPVTQFKWLAPTRRNPYNLGDVERFWREQTADRNYHLSVQSVSAQKH</sequence>